<gene>
    <name evidence="2" type="ORF">BJ875DRAFT_2952</name>
</gene>
<evidence type="ECO:0000313" key="2">
    <source>
        <dbReference type="EMBL" id="KAG9239776.1"/>
    </source>
</evidence>
<evidence type="ECO:0000259" key="1">
    <source>
        <dbReference type="Pfam" id="PF20150"/>
    </source>
</evidence>
<dbReference type="Proteomes" id="UP000824998">
    <property type="component" value="Unassembled WGS sequence"/>
</dbReference>
<dbReference type="PANTHER" id="PTHR35910:SF1">
    <property type="entry name" value="2EXR DOMAIN-CONTAINING PROTEIN"/>
    <property type="match status" value="1"/>
</dbReference>
<feature type="domain" description="2EXR" evidence="1">
    <location>
        <begin position="41"/>
        <end position="132"/>
    </location>
</feature>
<name>A0A9P8CC09_9HELO</name>
<evidence type="ECO:0000313" key="3">
    <source>
        <dbReference type="Proteomes" id="UP000824998"/>
    </source>
</evidence>
<comment type="caution">
    <text evidence="2">The sequence shown here is derived from an EMBL/GenBank/DDBJ whole genome shotgun (WGS) entry which is preliminary data.</text>
</comment>
<dbReference type="InterPro" id="IPR045518">
    <property type="entry name" value="2EXR"/>
</dbReference>
<organism evidence="2 3">
    <name type="scientific">Amylocarpus encephaloides</name>
    <dbReference type="NCBI Taxonomy" id="45428"/>
    <lineage>
        <taxon>Eukaryota</taxon>
        <taxon>Fungi</taxon>
        <taxon>Dikarya</taxon>
        <taxon>Ascomycota</taxon>
        <taxon>Pezizomycotina</taxon>
        <taxon>Leotiomycetes</taxon>
        <taxon>Helotiales</taxon>
        <taxon>Helotiales incertae sedis</taxon>
        <taxon>Amylocarpus</taxon>
    </lineage>
</organism>
<proteinExistence type="predicted"/>
<dbReference type="EMBL" id="MU251356">
    <property type="protein sequence ID" value="KAG9239776.1"/>
    <property type="molecule type" value="Genomic_DNA"/>
</dbReference>
<protein>
    <recommendedName>
        <fullName evidence="1">2EXR domain-containing protein</fullName>
    </recommendedName>
</protein>
<dbReference type="Pfam" id="PF20150">
    <property type="entry name" value="2EXR"/>
    <property type="match status" value="1"/>
</dbReference>
<reference evidence="2" key="1">
    <citation type="journal article" date="2021" name="IMA Fungus">
        <title>Genomic characterization of three marine fungi, including Emericellopsis atlantica sp. nov. with signatures of a generalist lifestyle and marine biomass degradation.</title>
        <authorList>
            <person name="Hagestad O.C."/>
            <person name="Hou L."/>
            <person name="Andersen J.H."/>
            <person name="Hansen E.H."/>
            <person name="Altermark B."/>
            <person name="Li C."/>
            <person name="Kuhnert E."/>
            <person name="Cox R.J."/>
            <person name="Crous P.W."/>
            <person name="Spatafora J.W."/>
            <person name="Lail K."/>
            <person name="Amirebrahimi M."/>
            <person name="Lipzen A."/>
            <person name="Pangilinan J."/>
            <person name="Andreopoulos W."/>
            <person name="Hayes R.D."/>
            <person name="Ng V."/>
            <person name="Grigoriev I.V."/>
            <person name="Jackson S.A."/>
            <person name="Sutton T.D.S."/>
            <person name="Dobson A.D.W."/>
            <person name="Rama T."/>
        </authorList>
    </citation>
    <scope>NUCLEOTIDE SEQUENCE</scope>
    <source>
        <strain evidence="2">TRa018bII</strain>
    </source>
</reference>
<feature type="non-terminal residue" evidence="2">
    <location>
        <position position="1"/>
    </location>
</feature>
<sequence length="286" mass="33336">GRSELSCCSSFFPHRLRELSHRRCKPSRQGANRDQQGAKTFHQFNSLPIELRRNIWDQAASVGRIVEIKVKIEYSKYSHHSRGLRFSSKTPVPALLHVNAEAREIGLNYWQLSMKSHYFEARIYINFKKDIVYFGDVNLTTFEWSLATLIRDVPESELAKINHLAVTQELWNYRSECNIHILPDFGNLKRITLVKERRALDKSKPLVFVAPKDFDSYVSEIPGTDFGQLLWPDEYHEIIDMFIEDAYEEQVGRMPIIDFRVLAQAPPTWKLHLDRLNGKLGLFSTK</sequence>
<accession>A0A9P8CC09</accession>
<dbReference type="OrthoDB" id="3473305at2759"/>
<keyword evidence="3" id="KW-1185">Reference proteome</keyword>
<dbReference type="AlphaFoldDB" id="A0A9P8CC09"/>
<dbReference type="PANTHER" id="PTHR35910">
    <property type="entry name" value="2EXR DOMAIN-CONTAINING PROTEIN"/>
    <property type="match status" value="1"/>
</dbReference>